<dbReference type="Gene3D" id="3.30.1240.10">
    <property type="match status" value="1"/>
</dbReference>
<protein>
    <submittedName>
        <fullName evidence="1">Cof-type HAD-IIB family hydrolase</fullName>
    </submittedName>
</protein>
<keyword evidence="1" id="KW-0378">Hydrolase</keyword>
<evidence type="ECO:0000313" key="2">
    <source>
        <dbReference type="Proteomes" id="UP001203972"/>
    </source>
</evidence>
<gene>
    <name evidence="1" type="ORF">MKC95_02890</name>
</gene>
<dbReference type="GO" id="GO:0005829">
    <property type="term" value="C:cytosol"/>
    <property type="evidence" value="ECO:0007669"/>
    <property type="project" value="TreeGrafter"/>
</dbReference>
<dbReference type="AlphaFoldDB" id="A0AAP2UJZ4"/>
<dbReference type="GO" id="GO:0016791">
    <property type="term" value="F:phosphatase activity"/>
    <property type="evidence" value="ECO:0007669"/>
    <property type="project" value="UniProtKB-ARBA"/>
</dbReference>
<dbReference type="SFLD" id="SFLDS00003">
    <property type="entry name" value="Haloacid_Dehalogenase"/>
    <property type="match status" value="1"/>
</dbReference>
<dbReference type="InterPro" id="IPR023214">
    <property type="entry name" value="HAD_sf"/>
</dbReference>
<dbReference type="NCBIfam" id="TIGR00099">
    <property type="entry name" value="Cof-subfamily"/>
    <property type="match status" value="1"/>
</dbReference>
<dbReference type="Proteomes" id="UP001203972">
    <property type="component" value="Unassembled WGS sequence"/>
</dbReference>
<evidence type="ECO:0000313" key="1">
    <source>
        <dbReference type="EMBL" id="MCR0231709.1"/>
    </source>
</evidence>
<sequence length="274" mass="31753">MNYEKNIRLVICDIDSTLVTTERELTPRTRDVINQLHAQGIYFGIASGRPLDELAKKAELWGIHYAFDILIGMNGSELWDNLHQKEYSYFKMKKDWIQETMNLMKPFDSNCFIYRDDCLLCERDDAHMRKSALTSDKRMVVVDALSVMYEQENAKIMYRVKEADVDEIEQYLKEHPSPYYKGFKTQPTLIEFADQRVSKAYALKKFCEFNKITPEKVVAFGDTTNDNDMLQYSGLGVCMSNGSDDTKAIADDITKCSNDEDGFAQYMEENFLNI</sequence>
<reference evidence="1" key="1">
    <citation type="journal article" date="2022" name="Clin. Infect. Dis.">
        <title>Association between Clostridium innocuum and antibiotic-associated diarrhea in adults and children: A cross-sectional study and comparative genomics analysis.</title>
        <authorList>
            <person name="Cherny K.E."/>
            <person name="Muscat E.B."/>
            <person name="Balaji A."/>
            <person name="Mukherjee J."/>
            <person name="Ozer E.A."/>
            <person name="Angarone M.P."/>
            <person name="Hauser A.R."/>
            <person name="Sichel J.S."/>
            <person name="Amponsah E."/>
            <person name="Kociolek L.K."/>
        </authorList>
    </citation>
    <scope>NUCLEOTIDE SEQUENCE</scope>
    <source>
        <strain evidence="1">NU1-AC-029v</strain>
    </source>
</reference>
<accession>A0AAP2UJZ4</accession>
<dbReference type="InterPro" id="IPR006379">
    <property type="entry name" value="HAD-SF_hydro_IIB"/>
</dbReference>
<dbReference type="PANTHER" id="PTHR10000:SF8">
    <property type="entry name" value="HAD SUPERFAMILY HYDROLASE-LIKE, TYPE 3"/>
    <property type="match status" value="1"/>
</dbReference>
<dbReference type="SFLD" id="SFLDG01140">
    <property type="entry name" value="C2.B:_Phosphomannomutase_and_P"/>
    <property type="match status" value="1"/>
</dbReference>
<dbReference type="PANTHER" id="PTHR10000">
    <property type="entry name" value="PHOSPHOSERINE PHOSPHATASE"/>
    <property type="match status" value="1"/>
</dbReference>
<comment type="caution">
    <text evidence="1">The sequence shown here is derived from an EMBL/GenBank/DDBJ whole genome shotgun (WGS) entry which is preliminary data.</text>
</comment>
<dbReference type="InterPro" id="IPR000150">
    <property type="entry name" value="Cof"/>
</dbReference>
<dbReference type="InterPro" id="IPR036412">
    <property type="entry name" value="HAD-like_sf"/>
</dbReference>
<dbReference type="SUPFAM" id="SSF56784">
    <property type="entry name" value="HAD-like"/>
    <property type="match status" value="1"/>
</dbReference>
<name>A0AAP2UJZ4_CLOIN</name>
<dbReference type="NCBIfam" id="TIGR01484">
    <property type="entry name" value="HAD-SF-IIB"/>
    <property type="match status" value="1"/>
</dbReference>
<organism evidence="1 2">
    <name type="scientific">Clostridium innocuum</name>
    <dbReference type="NCBI Taxonomy" id="1522"/>
    <lineage>
        <taxon>Bacteria</taxon>
        <taxon>Bacillati</taxon>
        <taxon>Bacillota</taxon>
        <taxon>Clostridia</taxon>
        <taxon>Eubacteriales</taxon>
        <taxon>Clostridiaceae</taxon>
        <taxon>Clostridium</taxon>
    </lineage>
</organism>
<dbReference type="GO" id="GO:0000287">
    <property type="term" value="F:magnesium ion binding"/>
    <property type="evidence" value="ECO:0007669"/>
    <property type="project" value="TreeGrafter"/>
</dbReference>
<dbReference type="Gene3D" id="3.40.50.1000">
    <property type="entry name" value="HAD superfamily/HAD-like"/>
    <property type="match status" value="1"/>
</dbReference>
<dbReference type="Pfam" id="PF08282">
    <property type="entry name" value="Hydrolase_3"/>
    <property type="match status" value="1"/>
</dbReference>
<proteinExistence type="predicted"/>
<dbReference type="EMBL" id="JAKTMA010000003">
    <property type="protein sequence ID" value="MCR0231709.1"/>
    <property type="molecule type" value="Genomic_DNA"/>
</dbReference>